<dbReference type="InterPro" id="IPR036565">
    <property type="entry name" value="Mur-like_cat_sf"/>
</dbReference>
<keyword evidence="2" id="KW-0436">Ligase</keyword>
<reference evidence="3" key="1">
    <citation type="submission" date="2011-02" db="EMBL/GenBank/DDBJ databases">
        <title>Complete sequence of Methanobacterium sp. AL-21.</title>
        <authorList>
            <consortium name="US DOE Joint Genome Institute"/>
            <person name="Lucas S."/>
            <person name="Copeland A."/>
            <person name="Lapidus A."/>
            <person name="Cheng J.-F."/>
            <person name="Goodwin L."/>
            <person name="Pitluck S."/>
            <person name="Chertkov O."/>
            <person name="Detter J.C."/>
            <person name="Han C."/>
            <person name="Tapia R."/>
            <person name="Land M."/>
            <person name="Hauser L."/>
            <person name="Kyrpides N."/>
            <person name="Ivanova N."/>
            <person name="Mikhailova N."/>
            <person name="Pagani I."/>
            <person name="Cadillo-Quiroz H."/>
            <person name="Imachi H."/>
            <person name="Zinder S."/>
            <person name="Liu W."/>
            <person name="Woyke T."/>
        </authorList>
    </citation>
    <scope>NUCLEOTIDE SEQUENCE [LARGE SCALE GENOMIC DNA]</scope>
    <source>
        <strain evidence="3">AL-21</strain>
    </source>
</reference>
<dbReference type="PANTHER" id="PTHR23135:SF7">
    <property type="entry name" value="LIPID II ISOGLUTAMINYL SYNTHASE (GLUTAMINE-HYDROLYZING) SUBUNIT MURT"/>
    <property type="match status" value="1"/>
</dbReference>
<accession>F0TB29</accession>
<dbReference type="EMBL" id="CP002551">
    <property type="protein sequence ID" value="ADZ10175.1"/>
    <property type="molecule type" value="Genomic_DNA"/>
</dbReference>
<gene>
    <name evidence="2" type="ordered locus">Metbo_1955</name>
</gene>
<dbReference type="KEGG" id="mel:Metbo_1955"/>
<dbReference type="Pfam" id="PF08245">
    <property type="entry name" value="Mur_ligase_M"/>
    <property type="match status" value="1"/>
</dbReference>
<evidence type="ECO:0000259" key="1">
    <source>
        <dbReference type="Pfam" id="PF08245"/>
    </source>
</evidence>
<protein>
    <submittedName>
        <fullName evidence="2">Mur ligase middle domain protein</fullName>
    </submittedName>
</protein>
<dbReference type="Proteomes" id="UP000007490">
    <property type="component" value="Chromosome"/>
</dbReference>
<evidence type="ECO:0000313" key="3">
    <source>
        <dbReference type="Proteomes" id="UP000007490"/>
    </source>
</evidence>
<dbReference type="HOGENOM" id="CLU_574423_0_0_2"/>
<evidence type="ECO:0000313" key="2">
    <source>
        <dbReference type="EMBL" id="ADZ10175.1"/>
    </source>
</evidence>
<dbReference type="eggNOG" id="arCOG02823">
    <property type="taxonomic scope" value="Archaea"/>
</dbReference>
<dbReference type="AlphaFoldDB" id="F0TB29"/>
<dbReference type="Gene3D" id="3.40.1190.10">
    <property type="entry name" value="Mur-like, catalytic domain"/>
    <property type="match status" value="1"/>
</dbReference>
<dbReference type="GeneID" id="10278415"/>
<feature type="domain" description="Mur ligase central" evidence="1">
    <location>
        <begin position="74"/>
        <end position="235"/>
    </location>
</feature>
<reference evidence="2 3" key="2">
    <citation type="journal article" date="2014" name="Int. J. Syst. Evol. Microbiol.">
        <title>Methanobacterium paludis sp. nov. and a novel strain of Methanobacterium lacus isolated from northern peatlands.</title>
        <authorList>
            <person name="Cadillo-Quiroz H."/>
            <person name="Brauer S.L."/>
            <person name="Goodson N."/>
            <person name="Yavitt J.B."/>
            <person name="Zinder S.H."/>
        </authorList>
    </citation>
    <scope>NUCLEOTIDE SEQUENCE [LARGE SCALE GENOMIC DNA]</scope>
    <source>
        <strain evidence="2 3">AL-21</strain>
    </source>
</reference>
<dbReference type="RefSeq" id="WP_013645526.1">
    <property type="nucleotide sequence ID" value="NC_015216.1"/>
</dbReference>
<organism evidence="2 3">
    <name type="scientific">Methanobacterium lacus (strain AL-21)</name>
    <dbReference type="NCBI Taxonomy" id="877455"/>
    <lineage>
        <taxon>Archaea</taxon>
        <taxon>Methanobacteriati</taxon>
        <taxon>Methanobacteriota</taxon>
        <taxon>Methanomada group</taxon>
        <taxon>Methanobacteria</taxon>
        <taxon>Methanobacteriales</taxon>
        <taxon>Methanobacteriaceae</taxon>
        <taxon>Methanobacterium</taxon>
    </lineage>
</organism>
<dbReference type="GO" id="GO:0005524">
    <property type="term" value="F:ATP binding"/>
    <property type="evidence" value="ECO:0007669"/>
    <property type="project" value="InterPro"/>
</dbReference>
<dbReference type="SUPFAM" id="SSF53623">
    <property type="entry name" value="MurD-like peptide ligases, catalytic domain"/>
    <property type="match status" value="1"/>
</dbReference>
<dbReference type="PANTHER" id="PTHR23135">
    <property type="entry name" value="MUR LIGASE FAMILY MEMBER"/>
    <property type="match status" value="1"/>
</dbReference>
<keyword evidence="3" id="KW-1185">Reference proteome</keyword>
<dbReference type="STRING" id="877455.Metbo_1955"/>
<proteinExistence type="predicted"/>
<dbReference type="GO" id="GO:0016881">
    <property type="term" value="F:acid-amino acid ligase activity"/>
    <property type="evidence" value="ECO:0007669"/>
    <property type="project" value="InterPro"/>
</dbReference>
<sequence>MEEFKYLVGIVRCMGLSGKIRFKTAKVSGKLAKSLVKVGKGMGKSFPGYLFLKIGSYDCLKELAKTPRVGSIIVTGTNGKTTTTKLISLLLENDAPISYNYDSNTLNAITTGLLSNNIDYGVFEYGIRDVAHAFPDEVCKLVAPIGVVYTNVSREHSLVAGVSNPFDKYLMAKELLCTPMKTGVVICNADDPRTASIGTKKEAEIRVNYYGFDLESEDKTMAKPDVDCPLCGSKLEYSTMFSNHRGKYSCQCGFERPEPNMKLTELTKEFDAWYVTLEGEVYNHTTEKEIPVFLKIKTPAFGLYNLYNLLCAVTTYASFTNKPENIESTVKKITNSLDLSILPPGRFEIMKVGDKLVGMGQGDNGDALNANVQFMCEYVKDDLGFIYTTPDTGEDEIFEDHLQSVIAANPKKVYVVPGRTSVDAAKNYYKIIAENLDADFYPLPYKEMEERRSKIIDLILNSPYKYVLVSGCGPEHYMWAELKSELKTHMN</sequence>
<dbReference type="InterPro" id="IPR013221">
    <property type="entry name" value="Mur_ligase_cen"/>
</dbReference>
<name>F0TB29_METLA</name>